<proteinExistence type="predicted"/>
<comment type="caution">
    <text evidence="2">The sequence shown here is derived from an EMBL/GenBank/DDBJ whole genome shotgun (WGS) entry which is preliminary data.</text>
</comment>
<evidence type="ECO:0000313" key="2">
    <source>
        <dbReference type="EMBL" id="KAJ3580236.1"/>
    </source>
</evidence>
<protein>
    <submittedName>
        <fullName evidence="2">Uncharacterized protein</fullName>
    </submittedName>
</protein>
<organism evidence="2 3">
    <name type="scientific">Xylaria arbuscula</name>
    <dbReference type="NCBI Taxonomy" id="114810"/>
    <lineage>
        <taxon>Eukaryota</taxon>
        <taxon>Fungi</taxon>
        <taxon>Dikarya</taxon>
        <taxon>Ascomycota</taxon>
        <taxon>Pezizomycotina</taxon>
        <taxon>Sordariomycetes</taxon>
        <taxon>Xylariomycetidae</taxon>
        <taxon>Xylariales</taxon>
        <taxon>Xylariaceae</taxon>
        <taxon>Xylaria</taxon>
    </lineage>
</organism>
<gene>
    <name evidence="2" type="ORF">NPX13_g324</name>
</gene>
<reference evidence="2" key="1">
    <citation type="submission" date="2022-07" db="EMBL/GenBank/DDBJ databases">
        <title>Genome Sequence of Xylaria arbuscula.</title>
        <authorList>
            <person name="Buettner E."/>
        </authorList>
    </citation>
    <scope>NUCLEOTIDE SEQUENCE</scope>
    <source>
        <strain evidence="2">VT107</strain>
    </source>
</reference>
<dbReference type="Proteomes" id="UP001148614">
    <property type="component" value="Unassembled WGS sequence"/>
</dbReference>
<evidence type="ECO:0000313" key="3">
    <source>
        <dbReference type="Proteomes" id="UP001148614"/>
    </source>
</evidence>
<keyword evidence="3" id="KW-1185">Reference proteome</keyword>
<dbReference type="AlphaFoldDB" id="A0A9W8NP32"/>
<evidence type="ECO:0000256" key="1">
    <source>
        <dbReference type="SAM" id="SignalP"/>
    </source>
</evidence>
<name>A0A9W8NP32_9PEZI</name>
<keyword evidence="1" id="KW-0732">Signal</keyword>
<accession>A0A9W8NP32</accession>
<dbReference type="EMBL" id="JANPWZ010000020">
    <property type="protein sequence ID" value="KAJ3580236.1"/>
    <property type="molecule type" value="Genomic_DNA"/>
</dbReference>
<feature type="signal peptide" evidence="1">
    <location>
        <begin position="1"/>
        <end position="18"/>
    </location>
</feature>
<feature type="chain" id="PRO_5040752879" evidence="1">
    <location>
        <begin position="19"/>
        <end position="124"/>
    </location>
</feature>
<dbReference type="OrthoDB" id="5176878at2759"/>
<sequence>MRTSILLALATSVLLVGARPTTPGGGHNHRYLILALFQDNDCKIPVPGDGTTTVMAATCDSNVKTGWMSAKILETADEPLGYNGPQFYHNNNCAMSQKHHGYSGRDMKVCMKDFGFVANAVGFW</sequence>